<evidence type="ECO:0000313" key="2">
    <source>
        <dbReference type="EMBL" id="PVH97310.1"/>
    </source>
</evidence>
<feature type="compositionally biased region" description="Basic and acidic residues" evidence="1">
    <location>
        <begin position="364"/>
        <end position="386"/>
    </location>
</feature>
<keyword evidence="3" id="KW-1185">Reference proteome</keyword>
<dbReference type="Proteomes" id="UP000244855">
    <property type="component" value="Unassembled WGS sequence"/>
</dbReference>
<feature type="compositionally biased region" description="Basic and acidic residues" evidence="1">
    <location>
        <begin position="399"/>
        <end position="408"/>
    </location>
</feature>
<gene>
    <name evidence="2" type="ORF">DM02DRAFT_674194</name>
</gene>
<dbReference type="STRING" id="97972.A0A2V1DGT4"/>
<organism evidence="2 3">
    <name type="scientific">Periconia macrospinosa</name>
    <dbReference type="NCBI Taxonomy" id="97972"/>
    <lineage>
        <taxon>Eukaryota</taxon>
        <taxon>Fungi</taxon>
        <taxon>Dikarya</taxon>
        <taxon>Ascomycota</taxon>
        <taxon>Pezizomycotina</taxon>
        <taxon>Dothideomycetes</taxon>
        <taxon>Pleosporomycetidae</taxon>
        <taxon>Pleosporales</taxon>
        <taxon>Massarineae</taxon>
        <taxon>Periconiaceae</taxon>
        <taxon>Periconia</taxon>
    </lineage>
</organism>
<accession>A0A2V1DGT4</accession>
<feature type="region of interest" description="Disordered" evidence="1">
    <location>
        <begin position="344"/>
        <end position="438"/>
    </location>
</feature>
<name>A0A2V1DGT4_9PLEO</name>
<reference evidence="2 3" key="1">
    <citation type="journal article" date="2018" name="Sci. Rep.">
        <title>Comparative genomics provides insights into the lifestyle and reveals functional heterogeneity of dark septate endophytic fungi.</title>
        <authorList>
            <person name="Knapp D.G."/>
            <person name="Nemeth J.B."/>
            <person name="Barry K."/>
            <person name="Hainaut M."/>
            <person name="Henrissat B."/>
            <person name="Johnson J."/>
            <person name="Kuo A."/>
            <person name="Lim J.H.P."/>
            <person name="Lipzen A."/>
            <person name="Nolan M."/>
            <person name="Ohm R.A."/>
            <person name="Tamas L."/>
            <person name="Grigoriev I.V."/>
            <person name="Spatafora J.W."/>
            <person name="Nagy L.G."/>
            <person name="Kovacs G.M."/>
        </authorList>
    </citation>
    <scope>NUCLEOTIDE SEQUENCE [LARGE SCALE GENOMIC DNA]</scope>
    <source>
        <strain evidence="2 3">DSE2036</strain>
    </source>
</reference>
<evidence type="ECO:0000313" key="3">
    <source>
        <dbReference type="Proteomes" id="UP000244855"/>
    </source>
</evidence>
<feature type="compositionally biased region" description="Basic and acidic residues" evidence="1">
    <location>
        <begin position="346"/>
        <end position="356"/>
    </location>
</feature>
<dbReference type="EMBL" id="KZ805439">
    <property type="protein sequence ID" value="PVH97310.1"/>
    <property type="molecule type" value="Genomic_DNA"/>
</dbReference>
<protein>
    <submittedName>
        <fullName evidence="2">Uncharacterized protein</fullName>
    </submittedName>
</protein>
<proteinExistence type="predicted"/>
<dbReference type="AlphaFoldDB" id="A0A2V1DGT4"/>
<evidence type="ECO:0000256" key="1">
    <source>
        <dbReference type="SAM" id="MobiDB-lite"/>
    </source>
</evidence>
<sequence>MEPTRSDAEWEAILNTIEKRKEALAEPSRDAYNEIMLEMLPNQAERIEFAAWELFRPDPNELRPSIPLAAEYKNLIEGTDFRDDEQIQKLNRALNMSFKRYIPLGTFKGLMYRLETTSELLISDVPLVNKSTTLSDGSHLLPRGFLAVDPHILPMVNSTPYIRSSVHAVAPAGFAKSNETGVASDEGHHAFVFYQLGSLQFSSYSPDTITEFEQSQGAPQWTDTKFAAVVKLTPEGKRDGIYIFCRLVFRHTSGKRKQKRQKKTYRLDNLSWGFLPQNPDTRIYYAKIAERFEDLAEGKEFNLTHILQQPAELARAVRTPDGIFKRHPEATAVSQRLHSTAINGENYHKHDPKDNQEGEGPTDDSTKLQKRPEYSVLSMRKDDRSKGTLITPPSSKASTQHEKPHQGHDNAGVPSRSQESKDGEEDEGSPITPPSDEN</sequence>